<feature type="compositionally biased region" description="Basic and acidic residues" evidence="1">
    <location>
        <begin position="299"/>
        <end position="311"/>
    </location>
</feature>
<evidence type="ECO:0000313" key="6">
    <source>
        <dbReference type="Proteomes" id="UP000836402"/>
    </source>
</evidence>
<dbReference type="InterPro" id="IPR036869">
    <property type="entry name" value="J_dom_sf"/>
</dbReference>
<evidence type="ECO:0000313" key="5">
    <source>
        <dbReference type="Proteomes" id="UP000077671"/>
    </source>
</evidence>
<dbReference type="InterPro" id="IPR001623">
    <property type="entry name" value="DnaJ_domain"/>
</dbReference>
<dbReference type="Proteomes" id="UP000077671">
    <property type="component" value="Unassembled WGS sequence"/>
</dbReference>
<proteinExistence type="predicted"/>
<evidence type="ECO:0000256" key="1">
    <source>
        <dbReference type="SAM" id="MobiDB-lite"/>
    </source>
</evidence>
<dbReference type="EMBL" id="CAJHJG010004387">
    <property type="protein sequence ID" value="CAD6940585.1"/>
    <property type="molecule type" value="Genomic_DNA"/>
</dbReference>
<accession>A0A177V5F8</accession>
<gene>
    <name evidence="4" type="ORF">A4X03_0g3256</name>
    <name evidence="3" type="ORF">JKIAZH3_G7957</name>
</gene>
<protein>
    <recommendedName>
        <fullName evidence="2">J domain-containing protein</fullName>
    </recommendedName>
</protein>
<dbReference type="Gene3D" id="1.10.287.110">
    <property type="entry name" value="DnaJ domain"/>
    <property type="match status" value="1"/>
</dbReference>
<dbReference type="SUPFAM" id="SSF46565">
    <property type="entry name" value="Chaperone J-domain"/>
    <property type="match status" value="1"/>
</dbReference>
<evidence type="ECO:0000313" key="3">
    <source>
        <dbReference type="EMBL" id="CAD6940585.1"/>
    </source>
</evidence>
<feature type="compositionally biased region" description="Basic and acidic residues" evidence="1">
    <location>
        <begin position="115"/>
        <end position="154"/>
    </location>
</feature>
<reference evidence="4" key="2">
    <citation type="journal article" date="2019" name="IMA Fungus">
        <title>Genome sequencing and comparison of five Tilletia species to identify candidate genes for the detection of regulated species infecting wheat.</title>
        <authorList>
            <person name="Nguyen H.D.T."/>
            <person name="Sultana T."/>
            <person name="Kesanakurti P."/>
            <person name="Hambleton S."/>
        </authorList>
    </citation>
    <scope>NUCLEOTIDE SEQUENCE</scope>
    <source>
        <strain evidence="4">DAOMC 238032</strain>
    </source>
</reference>
<dbReference type="Pfam" id="PF00226">
    <property type="entry name" value="DnaJ"/>
    <property type="match status" value="1"/>
</dbReference>
<evidence type="ECO:0000259" key="2">
    <source>
        <dbReference type="PROSITE" id="PS50076"/>
    </source>
</evidence>
<dbReference type="PANTHER" id="PTHR44137:SF32">
    <property type="entry name" value="DNAJ HEAT SHOCK AMINO-TERMINAL DOMAIN PROTEIN"/>
    <property type="match status" value="1"/>
</dbReference>
<feature type="region of interest" description="Disordered" evidence="1">
    <location>
        <begin position="292"/>
        <end position="315"/>
    </location>
</feature>
<organism evidence="4 5">
    <name type="scientific">Tilletia caries</name>
    <name type="common">wheat bunt fungus</name>
    <dbReference type="NCBI Taxonomy" id="13290"/>
    <lineage>
        <taxon>Eukaryota</taxon>
        <taxon>Fungi</taxon>
        <taxon>Dikarya</taxon>
        <taxon>Basidiomycota</taxon>
        <taxon>Ustilaginomycotina</taxon>
        <taxon>Exobasidiomycetes</taxon>
        <taxon>Tilletiales</taxon>
        <taxon>Tilletiaceae</taxon>
        <taxon>Tilletia</taxon>
    </lineage>
</organism>
<name>A0A177V5F8_9BASI</name>
<dbReference type="PROSITE" id="PS50076">
    <property type="entry name" value="DNAJ_2"/>
    <property type="match status" value="1"/>
</dbReference>
<feature type="domain" description="J" evidence="2">
    <location>
        <begin position="26"/>
        <end position="115"/>
    </location>
</feature>
<sequence>MAGHSNSDCTPAQMEAIERILRANGDPYVILDLPMDSSDPEALKAAKRQGVLLIHPDKNSHPQAADAFRMLIEAFDRLHSLMRINPSSSSDEMTEVGSATEELTPQERQAYNRQRAQELRRERVRQQEEAQERLVQEQAAKERQRAKKRQQEKERRHRRSRERYQNQEAKPPAVFTDRVKGVRWEPALQAQESAQEQDDLKERQRARKRRQERERRQRRKQEREEREEARRQDLIKKRAKQSKDRQELNKERAEKAQARQEAEERWHFQQERVREWVQEQLLHLKGWREEAGLQTQGQDVRDPDGGAHHEVGFPSGEAVIPASSTEDEPDFAIETPGWLDPQLVGESPTFSNFGSDCLLLPNPIGLETTATARSYGAAFYPVLQFLRQLESLPQSPTKSSWLPGLGRSNVMAASRRRSGSPMC</sequence>
<keyword evidence="6" id="KW-1185">Reference proteome</keyword>
<reference evidence="3" key="3">
    <citation type="submission" date="2020-10" db="EMBL/GenBank/DDBJ databases">
        <authorList>
            <person name="Sedaghatjoo S."/>
        </authorList>
    </citation>
    <scope>NUCLEOTIDE SEQUENCE</scope>
    <source>
        <strain evidence="3">AZH3</strain>
    </source>
</reference>
<feature type="compositionally biased region" description="Basic and acidic residues" evidence="1">
    <location>
        <begin position="211"/>
        <end position="258"/>
    </location>
</feature>
<reference evidence="4" key="1">
    <citation type="submission" date="2016-04" db="EMBL/GenBank/DDBJ databases">
        <authorList>
            <person name="Nguyen H.D."/>
            <person name="Kesanakurti P."/>
            <person name="Cullis J."/>
            <person name="Levesque C.A."/>
            <person name="Hambleton S."/>
        </authorList>
    </citation>
    <scope>NUCLEOTIDE SEQUENCE</scope>
    <source>
        <strain evidence="4">DAOMC 238032</strain>
    </source>
</reference>
<feature type="compositionally biased region" description="Polar residues" evidence="1">
    <location>
        <begin position="101"/>
        <end position="112"/>
    </location>
</feature>
<dbReference type="Proteomes" id="UP000836402">
    <property type="component" value="Unassembled WGS sequence"/>
</dbReference>
<evidence type="ECO:0000313" key="4">
    <source>
        <dbReference type="EMBL" id="KAE8261433.1"/>
    </source>
</evidence>
<feature type="region of interest" description="Disordered" evidence="1">
    <location>
        <begin position="85"/>
        <end position="258"/>
    </location>
</feature>
<dbReference type="EMBL" id="LWDD02000365">
    <property type="protein sequence ID" value="KAE8261433.1"/>
    <property type="molecule type" value="Genomic_DNA"/>
</dbReference>
<dbReference type="PANTHER" id="PTHR44137">
    <property type="entry name" value="BNAC03G44070D PROTEIN"/>
    <property type="match status" value="1"/>
</dbReference>
<comment type="caution">
    <text evidence="4">The sequence shown here is derived from an EMBL/GenBank/DDBJ whole genome shotgun (WGS) entry which is preliminary data.</text>
</comment>
<dbReference type="CDD" id="cd06257">
    <property type="entry name" value="DnaJ"/>
    <property type="match status" value="1"/>
</dbReference>
<dbReference type="AlphaFoldDB" id="A0A177V5F8"/>